<protein>
    <submittedName>
        <fullName evidence="2">Uncharacterized protein</fullName>
    </submittedName>
</protein>
<organism evidence="2 3">
    <name type="scientific">Pseudomonas asiatica</name>
    <dbReference type="NCBI Taxonomy" id="2219225"/>
    <lineage>
        <taxon>Bacteria</taxon>
        <taxon>Pseudomonadati</taxon>
        <taxon>Pseudomonadota</taxon>
        <taxon>Gammaproteobacteria</taxon>
        <taxon>Pseudomonadales</taxon>
        <taxon>Pseudomonadaceae</taxon>
        <taxon>Pseudomonas</taxon>
    </lineage>
</organism>
<comment type="caution">
    <text evidence="2">The sequence shown here is derived from an EMBL/GenBank/DDBJ whole genome shotgun (WGS) entry which is preliminary data.</text>
</comment>
<feature type="transmembrane region" description="Helical" evidence="1">
    <location>
        <begin position="140"/>
        <end position="158"/>
    </location>
</feature>
<gene>
    <name evidence="2" type="ORF">SOW75_23050</name>
</gene>
<keyword evidence="1" id="KW-1133">Transmembrane helix</keyword>
<accession>A0ABU5L4L1</accession>
<keyword evidence="1" id="KW-0812">Transmembrane</keyword>
<proteinExistence type="predicted"/>
<feature type="transmembrane region" description="Helical" evidence="1">
    <location>
        <begin position="113"/>
        <end position="134"/>
    </location>
</feature>
<keyword evidence="1" id="KW-0472">Membrane</keyword>
<evidence type="ECO:0000313" key="2">
    <source>
        <dbReference type="EMBL" id="MDZ5741064.1"/>
    </source>
</evidence>
<feature type="transmembrane region" description="Helical" evidence="1">
    <location>
        <begin position="69"/>
        <end position="93"/>
    </location>
</feature>
<name>A0ABU5L4L1_9PSED</name>
<evidence type="ECO:0000313" key="3">
    <source>
        <dbReference type="Proteomes" id="UP001292116"/>
    </source>
</evidence>
<feature type="transmembrane region" description="Helical" evidence="1">
    <location>
        <begin position="219"/>
        <end position="240"/>
    </location>
</feature>
<feature type="transmembrane region" description="Helical" evidence="1">
    <location>
        <begin position="178"/>
        <end position="199"/>
    </location>
</feature>
<feature type="transmembrane region" description="Helical" evidence="1">
    <location>
        <begin position="252"/>
        <end position="271"/>
    </location>
</feature>
<dbReference type="Proteomes" id="UP001292116">
    <property type="component" value="Unassembled WGS sequence"/>
</dbReference>
<dbReference type="RefSeq" id="WP_322492017.1">
    <property type="nucleotide sequence ID" value="NZ_JAXUBM010000033.1"/>
</dbReference>
<reference evidence="2 3" key="1">
    <citation type="submission" date="2023-11" db="EMBL/GenBank/DDBJ databases">
        <title>Draft genomes analysis of Pseudomonas asiatica isolated from milk, feces and farm soil of cows suffering from clinical mastitis.</title>
        <authorList>
            <person name="Rahman T."/>
            <person name="Das Z.C."/>
            <person name="Hoque M.N."/>
        </authorList>
    </citation>
    <scope>NUCLEOTIDE SEQUENCE [LARGE SCALE GENOMIC DNA]</scope>
    <source>
        <strain evidence="2 3">2F2</strain>
    </source>
</reference>
<dbReference type="EMBL" id="JAXUBM010000033">
    <property type="protein sequence ID" value="MDZ5741064.1"/>
    <property type="molecule type" value="Genomic_DNA"/>
</dbReference>
<keyword evidence="3" id="KW-1185">Reference proteome</keyword>
<evidence type="ECO:0000256" key="1">
    <source>
        <dbReference type="SAM" id="Phobius"/>
    </source>
</evidence>
<sequence>MRSAKKSPPQPAGSFSWTLELLKEHCGWISGIVAAMAPIAGIVNLATYAHYIGRPDVFMPSLELGPGLILLWLAYILFFVLLIGSMLISSLFLSFGLSELRPKPPAAASIARILTIITSVSMFAVVLPVGYQAYHGETASAGWALLVFVIPALCSWFFIAGNTDKAESLGRVNKRWQWLWACVAFTLVVGFAALSGIYPAWFVTKFYQERGIAGGVAEAGAFCVIAMVFSLAPSIGYYQLASKGRAAQIRGAVGGLVVFLAVLMLMVPTLLTFPSVFAVKFLGISDRQINRYLVTNIEYPADNLDAKLWSLTRSMERKYLIEGIALYRYGSIVLLCPSNLAGITEKELDQHTGQCIPFAKNEVKQLDEVPQSP</sequence>
<feature type="transmembrane region" description="Helical" evidence="1">
    <location>
        <begin position="26"/>
        <end position="49"/>
    </location>
</feature>